<dbReference type="RefSeq" id="WP_030882052.1">
    <property type="nucleotide sequence ID" value="NZ_JBIRHZ010000005.1"/>
</dbReference>
<evidence type="ECO:0000313" key="2">
    <source>
        <dbReference type="EMBL" id="KOG88060.1"/>
    </source>
</evidence>
<reference evidence="2 3" key="1">
    <citation type="submission" date="2015-07" db="EMBL/GenBank/DDBJ databases">
        <authorList>
            <person name="Ju K.-S."/>
            <person name="Doroghazi J.R."/>
            <person name="Metcalf W.W."/>
        </authorList>
    </citation>
    <scope>NUCLEOTIDE SEQUENCE [LARGE SCALE GENOMIC DNA]</scope>
    <source>
        <strain evidence="2 3">NRRL B-3589</strain>
    </source>
</reference>
<dbReference type="Gene3D" id="3.40.830.10">
    <property type="entry name" value="LigB-like"/>
    <property type="match status" value="1"/>
</dbReference>
<evidence type="ECO:0000259" key="1">
    <source>
        <dbReference type="Pfam" id="PF02900"/>
    </source>
</evidence>
<sequence length="269" mass="28678">MAAAGVPHTPAFPELANRPEGTDIRERYAAVAHVLDAARPDVLCVFTSDHINTFFLDNWPNLAVIAADEVSGPLDEVPGVARTRIPVHADLAAHLYETCVRRDFDPALVLDAAVDHSVVVPLHFLNANRPLPIVPIHVNGMIAPLPGPRRCLQLGAAVADGIRTFSPRLRVAVVASGSFSLEVGGPAVHAGATYGVPRPDWAARVLSHLRYGRHAALAAETTPRLLAEAGTVAGELLSWLGMLGAAEGLKLAHLDYREGEGHGFVAWRE</sequence>
<dbReference type="EMBL" id="LGUT01001876">
    <property type="protein sequence ID" value="KOG88060.1"/>
    <property type="molecule type" value="Genomic_DNA"/>
</dbReference>
<name>A0ABR5J3T1_9ACTN</name>
<proteinExistence type="predicted"/>
<protein>
    <recommendedName>
        <fullName evidence="1">Extradiol ring-cleavage dioxygenase class III enzyme subunit B domain-containing protein</fullName>
    </recommendedName>
</protein>
<keyword evidence="3" id="KW-1185">Reference proteome</keyword>
<comment type="caution">
    <text evidence="2">The sequence shown here is derived from an EMBL/GenBank/DDBJ whole genome shotgun (WGS) entry which is preliminary data.</text>
</comment>
<dbReference type="SUPFAM" id="SSF53213">
    <property type="entry name" value="LigB-like"/>
    <property type="match status" value="1"/>
</dbReference>
<feature type="domain" description="Extradiol ring-cleavage dioxygenase class III enzyme subunit B" evidence="1">
    <location>
        <begin position="3"/>
        <end position="248"/>
    </location>
</feature>
<dbReference type="Pfam" id="PF02900">
    <property type="entry name" value="LigB"/>
    <property type="match status" value="1"/>
</dbReference>
<accession>A0ABR5J3T1</accession>
<dbReference type="InterPro" id="IPR004183">
    <property type="entry name" value="Xdiol_dOase_suB"/>
</dbReference>
<evidence type="ECO:0000313" key="3">
    <source>
        <dbReference type="Proteomes" id="UP000037020"/>
    </source>
</evidence>
<organism evidence="2 3">
    <name type="scientific">Streptomyces varsoviensis</name>
    <dbReference type="NCBI Taxonomy" id="67373"/>
    <lineage>
        <taxon>Bacteria</taxon>
        <taxon>Bacillati</taxon>
        <taxon>Actinomycetota</taxon>
        <taxon>Actinomycetes</taxon>
        <taxon>Kitasatosporales</taxon>
        <taxon>Streptomycetaceae</taxon>
        <taxon>Streptomyces</taxon>
    </lineage>
</organism>
<gene>
    <name evidence="2" type="ORF">ADK38_21890</name>
</gene>
<dbReference type="Proteomes" id="UP000037020">
    <property type="component" value="Unassembled WGS sequence"/>
</dbReference>